<evidence type="ECO:0000256" key="3">
    <source>
        <dbReference type="ARBA" id="ARBA00022761"/>
    </source>
</evidence>
<feature type="transmembrane region" description="Helical" evidence="6">
    <location>
        <begin position="25"/>
        <end position="44"/>
    </location>
</feature>
<evidence type="ECO:0008006" key="9">
    <source>
        <dbReference type="Google" id="ProtNLM"/>
    </source>
</evidence>
<sequence>MPQTTSYIKCSNYYKPPTPNKMSHIQGLSIVLLVVIVVATHFTVGKTLEYPNPIHHLRPHPGSGGHRIHNVNCLSWRFAIEANNIQTWKTVPKKCEDYVGHYMLGAQYKEDCSIVANAAISYVKGLNISKGKDIWVFDIDETSLSNLPYHARPSVGFGALPYNETGFNKWQEQASAPAIQSVLNLYNTLIQIGVKVVFLSGSSDVFREPKSRNMINIGYHTWFKMILKQPNETHMKSVEYKSMHRAMLENLGYQIIGNIGDQWSDLLGSNPGLRTFKLPDPMYYIA</sequence>
<dbReference type="Pfam" id="PF03767">
    <property type="entry name" value="Acid_phosphat_B"/>
    <property type="match status" value="1"/>
</dbReference>
<gene>
    <name evidence="7" type="ORF">RND81_14G153900</name>
</gene>
<comment type="function">
    <text evidence="1">May function as somatic storage protein during early seedling development.</text>
</comment>
<comment type="similarity">
    <text evidence="5">Belongs to the APS1/VSP family.</text>
</comment>
<evidence type="ECO:0000256" key="1">
    <source>
        <dbReference type="ARBA" id="ARBA00002410"/>
    </source>
</evidence>
<proteinExistence type="inferred from homology"/>
<dbReference type="Proteomes" id="UP001443914">
    <property type="component" value="Unassembled WGS sequence"/>
</dbReference>
<dbReference type="Gene3D" id="3.40.50.1000">
    <property type="entry name" value="HAD superfamily/HAD-like"/>
    <property type="match status" value="1"/>
</dbReference>
<dbReference type="PIRSF" id="PIRSF002674">
    <property type="entry name" value="VSP"/>
    <property type="match status" value="1"/>
</dbReference>
<evidence type="ECO:0000256" key="2">
    <source>
        <dbReference type="ARBA" id="ARBA00022729"/>
    </source>
</evidence>
<comment type="caution">
    <text evidence="7">The sequence shown here is derived from an EMBL/GenBank/DDBJ whole genome shotgun (WGS) entry which is preliminary data.</text>
</comment>
<evidence type="ECO:0000256" key="5">
    <source>
        <dbReference type="PIRNR" id="PIRNR002674"/>
    </source>
</evidence>
<evidence type="ECO:0000313" key="8">
    <source>
        <dbReference type="Proteomes" id="UP001443914"/>
    </source>
</evidence>
<dbReference type="InterPro" id="IPR023214">
    <property type="entry name" value="HAD_sf"/>
</dbReference>
<keyword evidence="8" id="KW-1185">Reference proteome</keyword>
<dbReference type="PANTHER" id="PTHR31284:SF19">
    <property type="entry name" value="VEGETATIVE STORAGE PROTEIN 1-RELATED"/>
    <property type="match status" value="1"/>
</dbReference>
<dbReference type="InterPro" id="IPR014403">
    <property type="entry name" value="APS1/VSP"/>
</dbReference>
<dbReference type="SUPFAM" id="SSF56784">
    <property type="entry name" value="HAD-like"/>
    <property type="match status" value="1"/>
</dbReference>
<dbReference type="InterPro" id="IPR005519">
    <property type="entry name" value="Acid_phosphat_B-like"/>
</dbReference>
<keyword evidence="6" id="KW-0812">Transmembrane</keyword>
<keyword evidence="6" id="KW-0472">Membrane</keyword>
<dbReference type="PANTHER" id="PTHR31284">
    <property type="entry name" value="ACID PHOSPHATASE-LIKE PROTEIN"/>
    <property type="match status" value="1"/>
</dbReference>
<dbReference type="AlphaFoldDB" id="A0AAW1GWM7"/>
<keyword evidence="2" id="KW-0732">Signal</keyword>
<name>A0AAW1GWM7_SAPOF</name>
<protein>
    <recommendedName>
        <fullName evidence="9">Acid phosphatase 1-like</fullName>
    </recommendedName>
</protein>
<dbReference type="InterPro" id="IPR036412">
    <property type="entry name" value="HAD-like_sf"/>
</dbReference>
<reference evidence="7" key="1">
    <citation type="submission" date="2024-03" db="EMBL/GenBank/DDBJ databases">
        <title>WGS assembly of Saponaria officinalis var. Norfolk2.</title>
        <authorList>
            <person name="Jenkins J."/>
            <person name="Shu S."/>
            <person name="Grimwood J."/>
            <person name="Barry K."/>
            <person name="Goodstein D."/>
            <person name="Schmutz J."/>
            <person name="Leebens-Mack J."/>
            <person name="Osbourn A."/>
        </authorList>
    </citation>
    <scope>NUCLEOTIDE SEQUENCE [LARGE SCALE GENOMIC DNA]</scope>
    <source>
        <strain evidence="7">JIC</strain>
    </source>
</reference>
<evidence type="ECO:0000256" key="6">
    <source>
        <dbReference type="SAM" id="Phobius"/>
    </source>
</evidence>
<accession>A0AAW1GWM7</accession>
<dbReference type="GO" id="GO:0045735">
    <property type="term" value="F:nutrient reservoir activity"/>
    <property type="evidence" value="ECO:0007669"/>
    <property type="project" value="UniProtKB-KW"/>
</dbReference>
<dbReference type="EMBL" id="JBDFQZ010000014">
    <property type="protein sequence ID" value="KAK9666022.1"/>
    <property type="molecule type" value="Genomic_DNA"/>
</dbReference>
<keyword evidence="3" id="KW-0758">Storage protein</keyword>
<evidence type="ECO:0000256" key="4">
    <source>
        <dbReference type="ARBA" id="ARBA00023180"/>
    </source>
</evidence>
<evidence type="ECO:0000313" key="7">
    <source>
        <dbReference type="EMBL" id="KAK9666022.1"/>
    </source>
</evidence>
<keyword evidence="6" id="KW-1133">Transmembrane helix</keyword>
<organism evidence="7 8">
    <name type="scientific">Saponaria officinalis</name>
    <name type="common">Common soapwort</name>
    <name type="synonym">Lychnis saponaria</name>
    <dbReference type="NCBI Taxonomy" id="3572"/>
    <lineage>
        <taxon>Eukaryota</taxon>
        <taxon>Viridiplantae</taxon>
        <taxon>Streptophyta</taxon>
        <taxon>Embryophyta</taxon>
        <taxon>Tracheophyta</taxon>
        <taxon>Spermatophyta</taxon>
        <taxon>Magnoliopsida</taxon>
        <taxon>eudicotyledons</taxon>
        <taxon>Gunneridae</taxon>
        <taxon>Pentapetalae</taxon>
        <taxon>Caryophyllales</taxon>
        <taxon>Caryophyllaceae</taxon>
        <taxon>Caryophylleae</taxon>
        <taxon>Saponaria</taxon>
    </lineage>
</organism>
<keyword evidence="4" id="KW-0325">Glycoprotein</keyword>